<feature type="compositionally biased region" description="Basic and acidic residues" evidence="1">
    <location>
        <begin position="473"/>
        <end position="486"/>
    </location>
</feature>
<dbReference type="Proteomes" id="UP001437256">
    <property type="component" value="Unassembled WGS sequence"/>
</dbReference>
<feature type="compositionally biased region" description="Polar residues" evidence="1">
    <location>
        <begin position="429"/>
        <end position="439"/>
    </location>
</feature>
<reference evidence="2 3" key="1">
    <citation type="submission" date="2024-05" db="EMBL/GenBank/DDBJ databases">
        <title>A draft genome resource for the thread blight pathogen Marasmius tenuissimus strain MS-2.</title>
        <authorList>
            <person name="Yulfo-Soto G.E."/>
            <person name="Baruah I.K."/>
            <person name="Amoako-Attah I."/>
            <person name="Bukari Y."/>
            <person name="Meinhardt L.W."/>
            <person name="Bailey B.A."/>
            <person name="Cohen S.P."/>
        </authorList>
    </citation>
    <scope>NUCLEOTIDE SEQUENCE [LARGE SCALE GENOMIC DNA]</scope>
    <source>
        <strain evidence="2 3">MS-2</strain>
    </source>
</reference>
<protein>
    <submittedName>
        <fullName evidence="2">Uncharacterized protein</fullName>
    </submittedName>
</protein>
<evidence type="ECO:0000313" key="3">
    <source>
        <dbReference type="Proteomes" id="UP001437256"/>
    </source>
</evidence>
<accession>A0ABR2Z7A0</accession>
<feature type="region of interest" description="Disordered" evidence="1">
    <location>
        <begin position="429"/>
        <end position="486"/>
    </location>
</feature>
<gene>
    <name evidence="2" type="ORF">AAF712_016165</name>
</gene>
<dbReference type="EMBL" id="JBBXMP010000634">
    <property type="protein sequence ID" value="KAL0057205.1"/>
    <property type="molecule type" value="Genomic_DNA"/>
</dbReference>
<name>A0ABR2Z7A0_9AGAR</name>
<proteinExistence type="predicted"/>
<sequence length="486" mass="55266">MGTLSGWPEADLEVIHRFDIDLAPPFYELKAFRWLVGKLRDSQIMRLHLQNILAQRPLHLVMPTVFDQWFVHPEDTWAEEHVATALNSPPTLPLTVTHRIPPDRLLNPVRESELYYRLLHWYNILVSTVKEQDNAAVHVELENLLRNLWTCLLQNGTPVDDNFPFYCIDVILKTDTTSHLVPDLWGLLMDIGHIPRTSNEYWERLMRHLARFIISSSPDYALHQPHATSSSHFVESKPALIYQAHDAMIRKKVFYLLSAGQNMEWIHAMDIVRRVQTAQSPESPGPEVKFKAIPGFFSLPLSKLEETLDCLSSSESLEYDFSYLDSFVDQWAGVKQPQRTSLVEILSKHIDNYPQLPADLSLTDIKRMFPLVVSSTGSKLIKFVRGQLAKAEKKQNRKTAKILPTDVERGWNVAIARVDDIRQRYDLVSQDQNGGTEAGNTLGGQPSRLPENIPMITHPAGNPSSSQSGHSSGETREGRFGTDKNV</sequence>
<evidence type="ECO:0000256" key="1">
    <source>
        <dbReference type="SAM" id="MobiDB-lite"/>
    </source>
</evidence>
<organism evidence="2 3">
    <name type="scientific">Marasmius tenuissimus</name>
    <dbReference type="NCBI Taxonomy" id="585030"/>
    <lineage>
        <taxon>Eukaryota</taxon>
        <taxon>Fungi</taxon>
        <taxon>Dikarya</taxon>
        <taxon>Basidiomycota</taxon>
        <taxon>Agaricomycotina</taxon>
        <taxon>Agaricomycetes</taxon>
        <taxon>Agaricomycetidae</taxon>
        <taxon>Agaricales</taxon>
        <taxon>Marasmiineae</taxon>
        <taxon>Marasmiaceae</taxon>
        <taxon>Marasmius</taxon>
    </lineage>
</organism>
<keyword evidence="3" id="KW-1185">Reference proteome</keyword>
<comment type="caution">
    <text evidence="2">The sequence shown here is derived from an EMBL/GenBank/DDBJ whole genome shotgun (WGS) entry which is preliminary data.</text>
</comment>
<evidence type="ECO:0000313" key="2">
    <source>
        <dbReference type="EMBL" id="KAL0057205.1"/>
    </source>
</evidence>